<dbReference type="InterPro" id="IPR050796">
    <property type="entry name" value="SCF_F-box_component"/>
</dbReference>
<proteinExistence type="predicted"/>
<accession>A0A9R1X1Y5</accession>
<feature type="domain" description="F-box" evidence="1">
    <location>
        <begin position="185"/>
        <end position="231"/>
    </location>
</feature>
<dbReference type="EMBL" id="NBSK02000007">
    <property type="protein sequence ID" value="KAJ0196146.1"/>
    <property type="molecule type" value="Genomic_DNA"/>
</dbReference>
<dbReference type="InterPro" id="IPR017451">
    <property type="entry name" value="F-box-assoc_interact_dom"/>
</dbReference>
<dbReference type="InterPro" id="IPR011043">
    <property type="entry name" value="Gal_Oxase/kelch_b-propeller"/>
</dbReference>
<dbReference type="AlphaFoldDB" id="A0A9R1X1Y5"/>
<evidence type="ECO:0000313" key="3">
    <source>
        <dbReference type="Proteomes" id="UP000235145"/>
    </source>
</evidence>
<name>A0A9R1X1Y5_LACSA</name>
<reference evidence="2 3" key="1">
    <citation type="journal article" date="2017" name="Nat. Commun.">
        <title>Genome assembly with in vitro proximity ligation data and whole-genome triplication in lettuce.</title>
        <authorList>
            <person name="Reyes-Chin-Wo S."/>
            <person name="Wang Z."/>
            <person name="Yang X."/>
            <person name="Kozik A."/>
            <person name="Arikit S."/>
            <person name="Song C."/>
            <person name="Xia L."/>
            <person name="Froenicke L."/>
            <person name="Lavelle D.O."/>
            <person name="Truco M.J."/>
            <person name="Xia R."/>
            <person name="Zhu S."/>
            <person name="Xu C."/>
            <person name="Xu H."/>
            <person name="Xu X."/>
            <person name="Cox K."/>
            <person name="Korf I."/>
            <person name="Meyers B.C."/>
            <person name="Michelmore R.W."/>
        </authorList>
    </citation>
    <scope>NUCLEOTIDE SEQUENCE [LARGE SCALE GENOMIC DNA]</scope>
    <source>
        <strain evidence="3">cv. Salinas</strain>
        <tissue evidence="2">Seedlings</tissue>
    </source>
</reference>
<evidence type="ECO:0000313" key="2">
    <source>
        <dbReference type="EMBL" id="KAJ0196146.1"/>
    </source>
</evidence>
<sequence>MVTRGYTIAMHDPLYSIKKLYRIRCEETKRIKCKWYEHVLIFHARFLMYGTIKIVQLVWYYQRNILAINFLGSIGNMLKMRGGGGGGRGSGGVDDGDGGGGCNGVASVVVMTGGGVGGGNCCSGGDGSDGGGGDGDGDGRSGVLRWGQNSTGLSEEGGNCAITLISELEQILEKKRITRSEIQHPTTMENLPDDLLSNIFIRLLAKELAKMRCVSKSWNAFLSQPSLIKSHLKSSINNNDRVLLVFYKKTYFDPKPFTAHPCQAPHHIPTDFIKFPPVNPKAEQTTSMIKVIGSVHGLICSCYSDDVIHIWNPSLSAVSTLPPYSTPSCSGLIGPPSRLCTISYVVKEMLQVEVYSMRKGSWKLTTQRFPSHVTKIFEPDYLCVDGHDGHLHWLGYCDEGNVYTIVAFDLGLETFREIPLPDSLSSDNNRSKLLGVWAGKICVMLWVKGGRSIDVWVMDEYGVAESWVKRNNVSSQCISSFFFGYTSHNEICIVNDSGHFLLYNPAAHEDNVLKESFNEEYNVSKIVEYVDSLAWVASAIRFYLVCCTNTTTKKSITDGVSNPSITGFTDGIATDAKASVYSCR</sequence>
<evidence type="ECO:0000259" key="1">
    <source>
        <dbReference type="PROSITE" id="PS50181"/>
    </source>
</evidence>
<protein>
    <recommendedName>
        <fullName evidence="1">F-box domain-containing protein</fullName>
    </recommendedName>
</protein>
<dbReference type="SUPFAM" id="SSF81383">
    <property type="entry name" value="F-box domain"/>
    <property type="match status" value="1"/>
</dbReference>
<dbReference type="Proteomes" id="UP000235145">
    <property type="component" value="Unassembled WGS sequence"/>
</dbReference>
<dbReference type="InterPro" id="IPR001810">
    <property type="entry name" value="F-box_dom"/>
</dbReference>
<dbReference type="Pfam" id="PF12937">
    <property type="entry name" value="F-box-like"/>
    <property type="match status" value="1"/>
</dbReference>
<dbReference type="InterPro" id="IPR036047">
    <property type="entry name" value="F-box-like_dom_sf"/>
</dbReference>
<dbReference type="PANTHER" id="PTHR31672:SF13">
    <property type="entry name" value="F-BOX PROTEIN CPR30-LIKE"/>
    <property type="match status" value="1"/>
</dbReference>
<dbReference type="PROSITE" id="PS50181">
    <property type="entry name" value="FBOX"/>
    <property type="match status" value="1"/>
</dbReference>
<dbReference type="SMART" id="SM00256">
    <property type="entry name" value="FBOX"/>
    <property type="match status" value="1"/>
</dbReference>
<dbReference type="SUPFAM" id="SSF50965">
    <property type="entry name" value="Galactose oxidase, central domain"/>
    <property type="match status" value="1"/>
</dbReference>
<dbReference type="Gene3D" id="1.20.1280.50">
    <property type="match status" value="1"/>
</dbReference>
<keyword evidence="3" id="KW-1185">Reference proteome</keyword>
<dbReference type="Pfam" id="PF08268">
    <property type="entry name" value="FBA_3"/>
    <property type="match status" value="1"/>
</dbReference>
<gene>
    <name evidence="2" type="ORF">LSAT_V11C700364680</name>
</gene>
<dbReference type="PANTHER" id="PTHR31672">
    <property type="entry name" value="BNACNNG10540D PROTEIN"/>
    <property type="match status" value="1"/>
</dbReference>
<dbReference type="InterPro" id="IPR013187">
    <property type="entry name" value="F-box-assoc_dom_typ3"/>
</dbReference>
<organism evidence="2 3">
    <name type="scientific">Lactuca sativa</name>
    <name type="common">Garden lettuce</name>
    <dbReference type="NCBI Taxonomy" id="4236"/>
    <lineage>
        <taxon>Eukaryota</taxon>
        <taxon>Viridiplantae</taxon>
        <taxon>Streptophyta</taxon>
        <taxon>Embryophyta</taxon>
        <taxon>Tracheophyta</taxon>
        <taxon>Spermatophyta</taxon>
        <taxon>Magnoliopsida</taxon>
        <taxon>eudicotyledons</taxon>
        <taxon>Gunneridae</taxon>
        <taxon>Pentapetalae</taxon>
        <taxon>asterids</taxon>
        <taxon>campanulids</taxon>
        <taxon>Asterales</taxon>
        <taxon>Asteraceae</taxon>
        <taxon>Cichorioideae</taxon>
        <taxon>Cichorieae</taxon>
        <taxon>Lactucinae</taxon>
        <taxon>Lactuca</taxon>
    </lineage>
</organism>
<comment type="caution">
    <text evidence="2">The sequence shown here is derived from an EMBL/GenBank/DDBJ whole genome shotgun (WGS) entry which is preliminary data.</text>
</comment>
<dbReference type="NCBIfam" id="TIGR01640">
    <property type="entry name" value="F_box_assoc_1"/>
    <property type="match status" value="1"/>
</dbReference>